<feature type="domain" description="Homeobox" evidence="7">
    <location>
        <begin position="158"/>
        <end position="221"/>
    </location>
</feature>
<dbReference type="SMART" id="SM00389">
    <property type="entry name" value="HOX"/>
    <property type="match status" value="1"/>
</dbReference>
<organism evidence="8 9">
    <name type="scientific">Ranitomeya imitator</name>
    <name type="common">mimic poison frog</name>
    <dbReference type="NCBI Taxonomy" id="111125"/>
    <lineage>
        <taxon>Eukaryota</taxon>
        <taxon>Metazoa</taxon>
        <taxon>Chordata</taxon>
        <taxon>Craniata</taxon>
        <taxon>Vertebrata</taxon>
        <taxon>Euteleostomi</taxon>
        <taxon>Amphibia</taxon>
        <taxon>Batrachia</taxon>
        <taxon>Anura</taxon>
        <taxon>Neobatrachia</taxon>
        <taxon>Hyloidea</taxon>
        <taxon>Dendrobatidae</taxon>
        <taxon>Dendrobatinae</taxon>
        <taxon>Ranitomeya</taxon>
    </lineage>
</organism>
<evidence type="ECO:0000256" key="3">
    <source>
        <dbReference type="ARBA" id="ARBA00023159"/>
    </source>
</evidence>
<feature type="region of interest" description="Disordered" evidence="6">
    <location>
        <begin position="375"/>
        <end position="405"/>
    </location>
</feature>
<evidence type="ECO:0000313" key="9">
    <source>
        <dbReference type="Proteomes" id="UP001176940"/>
    </source>
</evidence>
<accession>A0ABN9M8X7</accession>
<dbReference type="InterPro" id="IPR009057">
    <property type="entry name" value="Homeodomain-like_sf"/>
</dbReference>
<gene>
    <name evidence="8" type="ORF">RIMI_LOCUS16739261</name>
</gene>
<proteinExistence type="predicted"/>
<dbReference type="InterPro" id="IPR001356">
    <property type="entry name" value="HD"/>
</dbReference>
<dbReference type="InterPro" id="IPR008422">
    <property type="entry name" value="KN_HD"/>
</dbReference>
<keyword evidence="4 5" id="KW-0539">Nucleus</keyword>
<comment type="subcellular location">
    <subcellularLocation>
        <location evidence="5">Nucleus</location>
    </subcellularLocation>
</comment>
<dbReference type="Pfam" id="PF05920">
    <property type="entry name" value="Homeobox_KN"/>
    <property type="match status" value="1"/>
</dbReference>
<dbReference type="CDD" id="cd00086">
    <property type="entry name" value="homeodomain"/>
    <property type="match status" value="1"/>
</dbReference>
<dbReference type="InterPro" id="IPR050224">
    <property type="entry name" value="TALE_homeobox"/>
</dbReference>
<name>A0ABN9M8X7_9NEOB</name>
<feature type="compositionally biased region" description="Polar residues" evidence="6">
    <location>
        <begin position="315"/>
        <end position="326"/>
    </location>
</feature>
<keyword evidence="3" id="KW-0010">Activator</keyword>
<keyword evidence="1 5" id="KW-0238">DNA-binding</keyword>
<dbReference type="Gene3D" id="1.10.10.60">
    <property type="entry name" value="Homeodomain-like"/>
    <property type="match status" value="1"/>
</dbReference>
<dbReference type="PANTHER" id="PTHR11850">
    <property type="entry name" value="HOMEOBOX PROTEIN TRANSCRIPTION FACTORS"/>
    <property type="match status" value="1"/>
</dbReference>
<feature type="DNA-binding region" description="Homeobox" evidence="5">
    <location>
        <begin position="160"/>
        <end position="222"/>
    </location>
</feature>
<keyword evidence="2 5" id="KW-0371">Homeobox</keyword>
<evidence type="ECO:0000256" key="4">
    <source>
        <dbReference type="ARBA" id="ARBA00023242"/>
    </source>
</evidence>
<dbReference type="PROSITE" id="PS50071">
    <property type="entry name" value="HOMEOBOX_2"/>
    <property type="match status" value="1"/>
</dbReference>
<keyword evidence="9" id="KW-1185">Reference proteome</keyword>
<evidence type="ECO:0000259" key="7">
    <source>
        <dbReference type="PROSITE" id="PS50071"/>
    </source>
</evidence>
<dbReference type="SUPFAM" id="SSF46689">
    <property type="entry name" value="Homeodomain-like"/>
    <property type="match status" value="1"/>
</dbReference>
<sequence>MCCKGVALIVREAEGEGHDQTPGILDNLFVNGLLLDLFLSDVFAGNQGKHRVTKRRPALSNPMFTLVTILKVKKKKKRFILTFGCLSPALRFPALTVSTAAGKQSGDVTALLSGRCAHSQYREAERQGQTAEGPIMAKIMESFPSESKHDSVELEVPGSKRKRRGNLPKEAVKVLRDWLYEHRHNAYPSDTEKDMLSLQTHLTVLQISNWFINARRRTLPDMLRKDGKDPTKCTISLKGNKNPESPPIQQRPIALSSMTQMEHHTIPGILVVPTMAGNLVPLPLIYPVRQTFHALTTVSPDVAVQDVVQGVKTEWTSQELPTSSQPNKKRRCNSTDDSTDDDVTLSPSDFEECENISPLHILAMVATKELHFLRRAEKAKRDAERRSGGRHPDSPSKDEDNGFQV</sequence>
<feature type="region of interest" description="Disordered" evidence="6">
    <location>
        <begin position="315"/>
        <end position="346"/>
    </location>
</feature>
<feature type="compositionally biased region" description="Acidic residues" evidence="6">
    <location>
        <begin position="337"/>
        <end position="346"/>
    </location>
</feature>
<dbReference type="Proteomes" id="UP001176940">
    <property type="component" value="Unassembled WGS sequence"/>
</dbReference>
<evidence type="ECO:0000256" key="2">
    <source>
        <dbReference type="ARBA" id="ARBA00023155"/>
    </source>
</evidence>
<evidence type="ECO:0000256" key="6">
    <source>
        <dbReference type="SAM" id="MobiDB-lite"/>
    </source>
</evidence>
<protein>
    <recommendedName>
        <fullName evidence="7">Homeobox domain-containing protein</fullName>
    </recommendedName>
</protein>
<evidence type="ECO:0000256" key="5">
    <source>
        <dbReference type="PROSITE-ProRule" id="PRU00108"/>
    </source>
</evidence>
<evidence type="ECO:0000313" key="8">
    <source>
        <dbReference type="EMBL" id="CAJ0959226.1"/>
    </source>
</evidence>
<comment type="caution">
    <text evidence="8">The sequence shown here is derived from an EMBL/GenBank/DDBJ whole genome shotgun (WGS) entry which is preliminary data.</text>
</comment>
<dbReference type="EMBL" id="CAUEEQ010047327">
    <property type="protein sequence ID" value="CAJ0959226.1"/>
    <property type="molecule type" value="Genomic_DNA"/>
</dbReference>
<reference evidence="8" key="1">
    <citation type="submission" date="2023-07" db="EMBL/GenBank/DDBJ databases">
        <authorList>
            <person name="Stuckert A."/>
        </authorList>
    </citation>
    <scope>NUCLEOTIDE SEQUENCE</scope>
</reference>
<evidence type="ECO:0000256" key="1">
    <source>
        <dbReference type="ARBA" id="ARBA00023125"/>
    </source>
</evidence>